<evidence type="ECO:0000313" key="3">
    <source>
        <dbReference type="EMBL" id="KAK8749737.1"/>
    </source>
</evidence>
<evidence type="ECO:0000313" key="4">
    <source>
        <dbReference type="Proteomes" id="UP001445076"/>
    </source>
</evidence>
<dbReference type="Gene3D" id="3.10.100.10">
    <property type="entry name" value="Mannose-Binding Protein A, subunit A"/>
    <property type="match status" value="1"/>
</dbReference>
<dbReference type="InterPro" id="IPR001304">
    <property type="entry name" value="C-type_lectin-like"/>
</dbReference>
<organism evidence="3 4">
    <name type="scientific">Cherax quadricarinatus</name>
    <name type="common">Australian red claw crayfish</name>
    <dbReference type="NCBI Taxonomy" id="27406"/>
    <lineage>
        <taxon>Eukaryota</taxon>
        <taxon>Metazoa</taxon>
        <taxon>Ecdysozoa</taxon>
        <taxon>Arthropoda</taxon>
        <taxon>Crustacea</taxon>
        <taxon>Multicrustacea</taxon>
        <taxon>Malacostraca</taxon>
        <taxon>Eumalacostraca</taxon>
        <taxon>Eucarida</taxon>
        <taxon>Decapoda</taxon>
        <taxon>Pleocyemata</taxon>
        <taxon>Astacidea</taxon>
        <taxon>Parastacoidea</taxon>
        <taxon>Parastacidae</taxon>
        <taxon>Cherax</taxon>
    </lineage>
</organism>
<keyword evidence="1" id="KW-0732">Signal</keyword>
<reference evidence="3 4" key="1">
    <citation type="journal article" date="2024" name="BMC Genomics">
        <title>Genome assembly of redclaw crayfish (Cherax quadricarinatus) provides insights into its immune adaptation and hypoxia tolerance.</title>
        <authorList>
            <person name="Liu Z."/>
            <person name="Zheng J."/>
            <person name="Li H."/>
            <person name="Fang K."/>
            <person name="Wang S."/>
            <person name="He J."/>
            <person name="Zhou D."/>
            <person name="Weng S."/>
            <person name="Chi M."/>
            <person name="Gu Z."/>
            <person name="He J."/>
            <person name="Li F."/>
            <person name="Wang M."/>
        </authorList>
    </citation>
    <scope>NUCLEOTIDE SEQUENCE [LARGE SCALE GENOMIC DNA]</scope>
    <source>
        <strain evidence="3">ZL_2023a</strain>
    </source>
</reference>
<dbReference type="InterPro" id="IPR050111">
    <property type="entry name" value="C-type_lectin/snaclec_domain"/>
</dbReference>
<feature type="chain" id="PRO_5043968137" description="C-type lectin domain-containing protein" evidence="1">
    <location>
        <begin position="31"/>
        <end position="224"/>
    </location>
</feature>
<dbReference type="SMART" id="SM00034">
    <property type="entry name" value="CLECT"/>
    <property type="match status" value="1"/>
</dbReference>
<dbReference type="EMBL" id="JARKIK010000009">
    <property type="protein sequence ID" value="KAK8749737.1"/>
    <property type="molecule type" value="Genomic_DNA"/>
</dbReference>
<gene>
    <name evidence="3" type="ORF">OTU49_015510</name>
</gene>
<name>A0AAW0Y153_CHEQU</name>
<proteinExistence type="predicted"/>
<protein>
    <recommendedName>
        <fullName evidence="2">C-type lectin domain-containing protein</fullName>
    </recommendedName>
</protein>
<dbReference type="Pfam" id="PF00059">
    <property type="entry name" value="Lectin_C"/>
    <property type="match status" value="1"/>
</dbReference>
<evidence type="ECO:0000256" key="1">
    <source>
        <dbReference type="SAM" id="SignalP"/>
    </source>
</evidence>
<dbReference type="InterPro" id="IPR016187">
    <property type="entry name" value="CTDL_fold"/>
</dbReference>
<keyword evidence="4" id="KW-1185">Reference proteome</keyword>
<dbReference type="Proteomes" id="UP001445076">
    <property type="component" value="Unassembled WGS sequence"/>
</dbReference>
<dbReference type="SUPFAM" id="SSF56436">
    <property type="entry name" value="C-type lectin-like"/>
    <property type="match status" value="1"/>
</dbReference>
<evidence type="ECO:0000259" key="2">
    <source>
        <dbReference type="PROSITE" id="PS50041"/>
    </source>
</evidence>
<accession>A0AAW0Y153</accession>
<comment type="caution">
    <text evidence="3">The sequence shown here is derived from an EMBL/GenBank/DDBJ whole genome shotgun (WGS) entry which is preliminary data.</text>
</comment>
<dbReference type="PROSITE" id="PS50041">
    <property type="entry name" value="C_TYPE_LECTIN_2"/>
    <property type="match status" value="1"/>
</dbReference>
<dbReference type="PANTHER" id="PTHR22803">
    <property type="entry name" value="MANNOSE, PHOSPHOLIPASE, LECTIN RECEPTOR RELATED"/>
    <property type="match status" value="1"/>
</dbReference>
<sequence length="224" mass="25000">MVHFSRLMLSPMSYTLSWVLLLVAFSICLATYEDSVSLQEVDENPIASNSKESLDTCCCGKGGVDGGAAEVVRRFSEAVVTLLASSSLPDKGVACPYPYTQVVNECFYAHQKKLTWAQARRVCQGMGGHLTEPHHSYALQAYLSETYGPGYFWVGGTDEGTEGSWRWVESGRPVDPTDWLFLRPDNRAGDEHCLEVVMSDYPGLYNDETCTVAQRFICQYKNYE</sequence>
<dbReference type="InterPro" id="IPR016186">
    <property type="entry name" value="C-type_lectin-like/link_sf"/>
</dbReference>
<dbReference type="AlphaFoldDB" id="A0AAW0Y153"/>
<dbReference type="CDD" id="cd00037">
    <property type="entry name" value="CLECT"/>
    <property type="match status" value="1"/>
</dbReference>
<feature type="domain" description="C-type lectin" evidence="2">
    <location>
        <begin position="102"/>
        <end position="219"/>
    </location>
</feature>
<feature type="signal peptide" evidence="1">
    <location>
        <begin position="1"/>
        <end position="30"/>
    </location>
</feature>